<accession>A0ABP5UX73</accession>
<comment type="caution">
    <text evidence="1">The sequence shown here is derived from an EMBL/GenBank/DDBJ whole genome shotgun (WGS) entry which is preliminary data.</text>
</comment>
<dbReference type="Proteomes" id="UP001500058">
    <property type="component" value="Unassembled WGS sequence"/>
</dbReference>
<organism evidence="1 2">
    <name type="scientific">Streptomyces glaucosporus</name>
    <dbReference type="NCBI Taxonomy" id="284044"/>
    <lineage>
        <taxon>Bacteria</taxon>
        <taxon>Bacillati</taxon>
        <taxon>Actinomycetota</taxon>
        <taxon>Actinomycetes</taxon>
        <taxon>Kitasatosporales</taxon>
        <taxon>Streptomycetaceae</taxon>
        <taxon>Streptomyces</taxon>
    </lineage>
</organism>
<keyword evidence="2" id="KW-1185">Reference proteome</keyword>
<protein>
    <submittedName>
        <fullName evidence="1">Uncharacterized protein</fullName>
    </submittedName>
</protein>
<dbReference type="EMBL" id="BAAATJ010000003">
    <property type="protein sequence ID" value="GAA2389150.1"/>
    <property type="molecule type" value="Genomic_DNA"/>
</dbReference>
<name>A0ABP5UX73_9ACTN</name>
<evidence type="ECO:0000313" key="1">
    <source>
        <dbReference type="EMBL" id="GAA2389150.1"/>
    </source>
</evidence>
<proteinExistence type="predicted"/>
<sequence length="44" mass="4817">MPPRNPLRDALGDGPRDAQLRRVVALLGLRSRPAARTPQKEKAA</sequence>
<gene>
    <name evidence="1" type="ORF">GCM10010420_10850</name>
</gene>
<dbReference type="RefSeq" id="WP_344629685.1">
    <property type="nucleotide sequence ID" value="NZ_BAAATJ010000003.1"/>
</dbReference>
<reference evidence="2" key="1">
    <citation type="journal article" date="2019" name="Int. J. Syst. Evol. Microbiol.">
        <title>The Global Catalogue of Microorganisms (GCM) 10K type strain sequencing project: providing services to taxonomists for standard genome sequencing and annotation.</title>
        <authorList>
            <consortium name="The Broad Institute Genomics Platform"/>
            <consortium name="The Broad Institute Genome Sequencing Center for Infectious Disease"/>
            <person name="Wu L."/>
            <person name="Ma J."/>
        </authorList>
    </citation>
    <scope>NUCLEOTIDE SEQUENCE [LARGE SCALE GENOMIC DNA]</scope>
    <source>
        <strain evidence="2">JCM 6921</strain>
    </source>
</reference>
<evidence type="ECO:0000313" key="2">
    <source>
        <dbReference type="Proteomes" id="UP001500058"/>
    </source>
</evidence>